<dbReference type="InterPro" id="IPR027417">
    <property type="entry name" value="P-loop_NTPase"/>
</dbReference>
<dbReference type="SUPFAM" id="SSF52540">
    <property type="entry name" value="P-loop containing nucleoside triphosphate hydrolases"/>
    <property type="match status" value="1"/>
</dbReference>
<dbReference type="PANTHER" id="PTHR46082">
    <property type="entry name" value="ATP/GTP-BINDING PROTEIN-RELATED"/>
    <property type="match status" value="1"/>
</dbReference>
<evidence type="ECO:0000313" key="4">
    <source>
        <dbReference type="Proteomes" id="UP001144096"/>
    </source>
</evidence>
<dbReference type="InterPro" id="IPR011990">
    <property type="entry name" value="TPR-like_helical_dom_sf"/>
</dbReference>
<dbReference type="GO" id="GO:0043531">
    <property type="term" value="F:ADP binding"/>
    <property type="evidence" value="ECO:0007669"/>
    <property type="project" value="InterPro"/>
</dbReference>
<sequence>MAAAESAVARAGDAVADMAYFTARDIPPEQVDREKLADADVYVLIAGFHYGSVIHEVSYTEQEFQTATDNGLPRLVFILGDETLGPPALFRDLQNGARQEAFRQRLQESGITTSVVHSPDQLETLLLQALVELPRSRQASMPVGRIWGVPARTVQFTGREELLAGLRSALCAGQPATVQGMGGVGKTTTALEYSHRYEDEYDVAWWVPSEDPDLIGGRLADLARALDLATDQDSVEIALARLQGTLRSRDRWLLIFDNAEDSSTLQPFLPGGDGHVIITSRNPDWAGVAAALPVREFTRVESVEVLQSRVPSLSDSDADRIADALGDLPLAVEQAARLLSVTGWTADVYLELLAERAADVLANKFPTSVAAAWALSFEDLARNHPNALLVLTLVAWLAPEPVPLTLLTQLPESLAVIVRDPLAFAEATTALRERGLADITATTIQLHRVPAALLRGRTEQDSPLRDSRWPVVAVRVLEAGLPDSPWYNPVVWPLWRPLLPHLLAVTDGSREVAPVTRVVADLLDRAATYLQSRGDLRGALPLFERSYTMYRETVVEDDDPNVLSSANNLAVVLSDLGQYKRAFDLDLDTLARRKRVLGEDDPYTLDSANNFAGDLRALGEWRRAYDLDLDTLARRKRLLGDDHPDTLSSASNLAVDLTALGEEEQAYKLDQDTFARRKRVLGDDHPDTLESASNFAIDLVGMGEYRRAHDLDLDTLARRKRVLGDDHPSTLDSARSVAHDLRNLGEVQRAHDLEKDALACLKRVLGDEHPITIDSARSLAADRKALGLDPAAD</sequence>
<dbReference type="Gene3D" id="1.25.40.10">
    <property type="entry name" value="Tetratricopeptide repeat domain"/>
    <property type="match status" value="2"/>
</dbReference>
<dbReference type="Pfam" id="PF13424">
    <property type="entry name" value="TPR_12"/>
    <property type="match status" value="1"/>
</dbReference>
<dbReference type="Pfam" id="PF13374">
    <property type="entry name" value="TPR_10"/>
    <property type="match status" value="4"/>
</dbReference>
<dbReference type="Proteomes" id="UP001144096">
    <property type="component" value="Unassembled WGS sequence"/>
</dbReference>
<reference evidence="3" key="1">
    <citation type="submission" date="2022-06" db="EMBL/GenBank/DDBJ databases">
        <title>Amycolatopsis iheyaensis sp. nov., a new species of the genus Amycolatopsis isolated from soil in Iheya island, Japan.</title>
        <authorList>
            <person name="Ngamcharungchit C."/>
            <person name="Kanto H."/>
            <person name="Take A."/>
            <person name="Intra B."/>
            <person name="Matsumoto A."/>
            <person name="Panbangred W."/>
            <person name="Inahashi Y."/>
        </authorList>
    </citation>
    <scope>NUCLEOTIDE SEQUENCE</scope>
    <source>
        <strain evidence="3">OK19-0408</strain>
    </source>
</reference>
<protein>
    <submittedName>
        <fullName evidence="3">FxSxx-COOH system tetratricopeptide repeat protein</fullName>
    </submittedName>
</protein>
<dbReference type="AlphaFoldDB" id="A0A9X2SNI8"/>
<name>A0A9X2SNI8_9PSEU</name>
<feature type="domain" description="NB-ARC" evidence="1">
    <location>
        <begin position="177"/>
        <end position="299"/>
    </location>
</feature>
<dbReference type="Gene3D" id="3.40.50.300">
    <property type="entry name" value="P-loop containing nucleotide triphosphate hydrolases"/>
    <property type="match status" value="1"/>
</dbReference>
<dbReference type="InterPro" id="IPR002182">
    <property type="entry name" value="NB-ARC"/>
</dbReference>
<proteinExistence type="predicted"/>
<organism evidence="3 4">
    <name type="scientific">Amycolatopsis iheyensis</name>
    <dbReference type="NCBI Taxonomy" id="2945988"/>
    <lineage>
        <taxon>Bacteria</taxon>
        <taxon>Bacillati</taxon>
        <taxon>Actinomycetota</taxon>
        <taxon>Actinomycetes</taxon>
        <taxon>Pseudonocardiales</taxon>
        <taxon>Pseudonocardiaceae</taxon>
        <taxon>Amycolatopsis</taxon>
    </lineage>
</organism>
<dbReference type="Pfam" id="PF13271">
    <property type="entry name" value="DUF4062"/>
    <property type="match status" value="1"/>
</dbReference>
<feature type="domain" description="DUF4062" evidence="2">
    <location>
        <begin position="5"/>
        <end position="67"/>
    </location>
</feature>
<evidence type="ECO:0000259" key="2">
    <source>
        <dbReference type="Pfam" id="PF13271"/>
    </source>
</evidence>
<dbReference type="NCBIfam" id="NF040586">
    <property type="entry name" value="FxSxx_TPR"/>
    <property type="match status" value="1"/>
</dbReference>
<dbReference type="EMBL" id="JAMXQV010000029">
    <property type="protein sequence ID" value="MCR6489052.1"/>
    <property type="molecule type" value="Genomic_DNA"/>
</dbReference>
<dbReference type="PANTHER" id="PTHR46082:SF6">
    <property type="entry name" value="AAA+ ATPASE DOMAIN-CONTAINING PROTEIN-RELATED"/>
    <property type="match status" value="1"/>
</dbReference>
<gene>
    <name evidence="3" type="primary">fxsT</name>
    <name evidence="3" type="ORF">M8542_40110</name>
</gene>
<accession>A0A9X2SNI8</accession>
<evidence type="ECO:0000313" key="3">
    <source>
        <dbReference type="EMBL" id="MCR6489052.1"/>
    </source>
</evidence>
<dbReference type="InterPro" id="IPR053137">
    <property type="entry name" value="NLR-like"/>
</dbReference>
<dbReference type="SUPFAM" id="SSF48452">
    <property type="entry name" value="TPR-like"/>
    <property type="match status" value="2"/>
</dbReference>
<dbReference type="InterPro" id="IPR025139">
    <property type="entry name" value="DUF4062"/>
</dbReference>
<evidence type="ECO:0000259" key="1">
    <source>
        <dbReference type="Pfam" id="PF00931"/>
    </source>
</evidence>
<dbReference type="Pfam" id="PF00931">
    <property type="entry name" value="NB-ARC"/>
    <property type="match status" value="1"/>
</dbReference>
<comment type="caution">
    <text evidence="3">The sequence shown here is derived from an EMBL/GenBank/DDBJ whole genome shotgun (WGS) entry which is preliminary data.</text>
</comment>
<keyword evidence="4" id="KW-1185">Reference proteome</keyword>